<proteinExistence type="predicted"/>
<evidence type="ECO:0000313" key="3">
    <source>
        <dbReference type="Proteomes" id="UP000032430"/>
    </source>
</evidence>
<name>A0A098GB90_9GAMM</name>
<organism evidence="2 3">
    <name type="scientific">Legionella fallonii LLAP-10</name>
    <dbReference type="NCBI Taxonomy" id="1212491"/>
    <lineage>
        <taxon>Bacteria</taxon>
        <taxon>Pseudomonadati</taxon>
        <taxon>Pseudomonadota</taxon>
        <taxon>Gammaproteobacteria</taxon>
        <taxon>Legionellales</taxon>
        <taxon>Legionellaceae</taxon>
        <taxon>Legionella</taxon>
    </lineage>
</organism>
<keyword evidence="3" id="KW-1185">Reference proteome</keyword>
<evidence type="ECO:0008006" key="4">
    <source>
        <dbReference type="Google" id="ProtNLM"/>
    </source>
</evidence>
<dbReference type="Proteomes" id="UP000032430">
    <property type="component" value="Plasmid II"/>
</dbReference>
<accession>A0A098GB90</accession>
<dbReference type="Pfam" id="PF13148">
    <property type="entry name" value="DUF3987"/>
    <property type="match status" value="1"/>
</dbReference>
<sequence length="500" mass="56722">MSHATLEQSGLLSQKKNQSSTWNQPIPLTHVLNNETPYPFDALPNILQQVVNAYQCYGQQPLPLVACGALANLSLACQTLANVARDNYLVSPVSLYFLVIASSGERKSAADNVFSKAIRQWEATVRKKREPERLSALTQHKAWQMERDGLLTQIKRTVYSGEDSDYYKDLLDDLVHQEPDIPIQPTLYFEDATQEALAIHLAHGWPSASLWSDEAGIILGSHSMQSNPMRFVALLNRLWEGKSFAAHRKTSQSFIIENRRLTLNLMMQPLLLDQMISQATGISRQSGFLARCLLAYPDSSMGTRFYQEPPEQLDGLKEYEQRITDCLDQSQRLNQTGCINLPILKMNPQAKHLWIGFFNSIEAGLTAQGQWIEIKDFASKAAENAVRIAALFHLFSGKTGDISVEHIEQAITLMNWYLSEARRLLEPQSTQPNLEEAKKLLVWLLEQRPQTTTPRDILQIGPLRNKTQRDNALEKLMEHQYLRLVKAGNKTQIDINPWCK</sequence>
<evidence type="ECO:0000256" key="1">
    <source>
        <dbReference type="SAM" id="MobiDB-lite"/>
    </source>
</evidence>
<geneLocation type="plasmid" evidence="3">
    <name>LLAP10_pA</name>
</geneLocation>
<keyword evidence="2" id="KW-0614">Plasmid</keyword>
<dbReference type="KEGG" id="lfa:LFA_pA0146"/>
<reference evidence="3" key="1">
    <citation type="submission" date="2014-09" db="EMBL/GenBank/DDBJ databases">
        <authorList>
            <person name="Gomez-Valero L."/>
        </authorList>
    </citation>
    <scope>NUCLEOTIDE SEQUENCE [LARGE SCALE GENOMIC DNA]</scope>
    <source>
        <strain evidence="3">ATCC700992</strain>
        <plasmid evidence="3">LLAP10_pA</plasmid>
    </source>
</reference>
<dbReference type="AlphaFoldDB" id="A0A098GB90"/>
<feature type="region of interest" description="Disordered" evidence="1">
    <location>
        <begin position="1"/>
        <end position="20"/>
    </location>
</feature>
<dbReference type="EMBL" id="LN614828">
    <property type="protein sequence ID" value="CEG59247.1"/>
    <property type="molecule type" value="Genomic_DNA"/>
</dbReference>
<dbReference type="HOGENOM" id="CLU_020866_2_1_6"/>
<protein>
    <recommendedName>
        <fullName evidence="4">DUF3987 domain-containing protein</fullName>
    </recommendedName>
</protein>
<dbReference type="InterPro" id="IPR025048">
    <property type="entry name" value="DUF3987"/>
</dbReference>
<evidence type="ECO:0000313" key="2">
    <source>
        <dbReference type="EMBL" id="CEG59247.1"/>
    </source>
</evidence>
<dbReference type="OrthoDB" id="9067983at2"/>
<gene>
    <name evidence="2" type="ORF">LFA_pA0146</name>
</gene>
<dbReference type="RefSeq" id="WP_045097839.1">
    <property type="nucleotide sequence ID" value="NZ_LN614828.1"/>
</dbReference>